<dbReference type="EMBL" id="JAUEPT010000130">
    <property type="protein sequence ID" value="KAK0430881.1"/>
    <property type="molecule type" value="Genomic_DNA"/>
</dbReference>
<gene>
    <name evidence="1" type="ORF">EV421DRAFT_1856190</name>
</gene>
<comment type="caution">
    <text evidence="1">The sequence shown here is derived from an EMBL/GenBank/DDBJ whole genome shotgun (WGS) entry which is preliminary data.</text>
</comment>
<dbReference type="AlphaFoldDB" id="A0AA39IUT9"/>
<reference evidence="1" key="1">
    <citation type="submission" date="2023-06" db="EMBL/GenBank/DDBJ databases">
        <authorList>
            <consortium name="Lawrence Berkeley National Laboratory"/>
            <person name="Ahrendt S."/>
            <person name="Sahu N."/>
            <person name="Indic B."/>
            <person name="Wong-Bajracharya J."/>
            <person name="Merenyi Z."/>
            <person name="Ke H.-M."/>
            <person name="Monk M."/>
            <person name="Kocsube S."/>
            <person name="Drula E."/>
            <person name="Lipzen A."/>
            <person name="Balint B."/>
            <person name="Henrissat B."/>
            <person name="Andreopoulos B."/>
            <person name="Martin F.M."/>
            <person name="Harder C.B."/>
            <person name="Rigling D."/>
            <person name="Ford K.L."/>
            <person name="Foster G.D."/>
            <person name="Pangilinan J."/>
            <person name="Papanicolaou A."/>
            <person name="Barry K."/>
            <person name="LaButti K."/>
            <person name="Viragh M."/>
            <person name="Koriabine M."/>
            <person name="Yan M."/>
            <person name="Riley R."/>
            <person name="Champramary S."/>
            <person name="Plett K.L."/>
            <person name="Tsai I.J."/>
            <person name="Slot J."/>
            <person name="Sipos G."/>
            <person name="Plett J."/>
            <person name="Nagy L.G."/>
            <person name="Grigoriev I.V."/>
        </authorList>
    </citation>
    <scope>NUCLEOTIDE SEQUENCE</scope>
    <source>
        <strain evidence="1">FPL87.14</strain>
    </source>
</reference>
<sequence>MIPVSRRDFEVCPPLSCRKVSVANAKMEDVEGVELMPTNDGVTVSPALDGSQNPLAGDRTDEEVNVEMENVPTAKDGASFEEERIECLNKIILENVPRARERDIRPKVFAIKLFTEIEALLFEPSDGLVDGPEELYDLTERGRINGHFGDLLKDPWFIGRSLKRDVGNRVLEDSKEELGRMSKNVMDSFSDVLRDYANGHLDYHFSSRHDGKRPHANVHHPDADRVHLLLAGLGDPNDTLTSWEDVFHRCNEKNMRHSFSTTVIDLPGYGKTRLLFEAVEKHFLIYFTCSKDKATWATGSGDVQWVVETVNTTSKRMYEGQATQRAFYVLMYARMYVLASFLDLVLSLRLVPFDAPCPPSLANSEDLFVHIAKVAQSFNDETLRRAAVQSMYKLCDSIKEVLHGTNDSPRISLTFDEVHIATRDPWLSPKYSLFPRMLEMMDFCLRPRAIVCAASQMSVNMLNIGSLSPGSWLSYASNTRRLQSDDLEEYILQHLKAVPPGLLERIKMWLYPRPRLVARLLEMYLTATQNGVKRIPYHRILSSVFEVSTGYRPVDAIDLEAQEEEIPEFILGQSFGCGVWEHNSLTDPTFMMMVSRLLYRWMLSNSSTLTLDWNESAKFIELGITPLPSLDPQSPTHFTWDVGDDVALTEAYGAASLMALLGSPGINVFKLCMNKAIIVNAEQPELEQTQKDIFERSITWTFMNNLGKEDGCVLNDIFDFHDHAPLWTKQPYRLISFARGNNVPVRVTWKSGASPRLGFRAREPDDIERWLKDPKGVPFIFMDDHHCLTFIENQMTLERSVLVVHGTLEGDVRVYLLLLRLY</sequence>
<proteinExistence type="predicted"/>
<dbReference type="Proteomes" id="UP001175226">
    <property type="component" value="Unassembled WGS sequence"/>
</dbReference>
<keyword evidence="2" id="KW-1185">Reference proteome</keyword>
<protein>
    <submittedName>
        <fullName evidence="1">Uncharacterized protein</fullName>
    </submittedName>
</protein>
<evidence type="ECO:0000313" key="2">
    <source>
        <dbReference type="Proteomes" id="UP001175226"/>
    </source>
</evidence>
<accession>A0AA39IUT9</accession>
<organism evidence="1 2">
    <name type="scientific">Armillaria borealis</name>
    <dbReference type="NCBI Taxonomy" id="47425"/>
    <lineage>
        <taxon>Eukaryota</taxon>
        <taxon>Fungi</taxon>
        <taxon>Dikarya</taxon>
        <taxon>Basidiomycota</taxon>
        <taxon>Agaricomycotina</taxon>
        <taxon>Agaricomycetes</taxon>
        <taxon>Agaricomycetidae</taxon>
        <taxon>Agaricales</taxon>
        <taxon>Marasmiineae</taxon>
        <taxon>Physalacriaceae</taxon>
        <taxon>Armillaria</taxon>
    </lineage>
</organism>
<evidence type="ECO:0000313" key="1">
    <source>
        <dbReference type="EMBL" id="KAK0430881.1"/>
    </source>
</evidence>
<name>A0AA39IUT9_9AGAR</name>